<gene>
    <name evidence="3" type="ORF">BGZ96_001980</name>
</gene>
<feature type="region of interest" description="Disordered" evidence="1">
    <location>
        <begin position="258"/>
        <end position="277"/>
    </location>
</feature>
<protein>
    <submittedName>
        <fullName evidence="3">Uncharacterized protein</fullName>
    </submittedName>
</protein>
<feature type="compositionally biased region" description="Basic residues" evidence="1">
    <location>
        <begin position="226"/>
        <end position="237"/>
    </location>
</feature>
<feature type="compositionally biased region" description="Basic and acidic residues" evidence="1">
    <location>
        <begin position="466"/>
        <end position="477"/>
    </location>
</feature>
<feature type="region of interest" description="Disordered" evidence="1">
    <location>
        <begin position="781"/>
        <end position="810"/>
    </location>
</feature>
<keyword evidence="2" id="KW-0812">Transmembrane</keyword>
<feature type="region of interest" description="Disordered" evidence="1">
    <location>
        <begin position="1"/>
        <end position="44"/>
    </location>
</feature>
<comment type="caution">
    <text evidence="3">The sequence shown here is derived from an EMBL/GenBank/DDBJ whole genome shotgun (WGS) entry which is preliminary data.</text>
</comment>
<keyword evidence="2" id="KW-0472">Membrane</keyword>
<keyword evidence="4" id="KW-1185">Reference proteome</keyword>
<evidence type="ECO:0000313" key="4">
    <source>
        <dbReference type="Proteomes" id="UP001194696"/>
    </source>
</evidence>
<name>A0ABQ7JLM3_9FUNG</name>
<sequence length="947" mass="104988">MSPSKPQPFLLDPTLPPLPPIRTNSSLSISKDSPTSGASTPTAANVTYSIPFGYGGMGVAPLSVVTKSLGIGSSSSSGGVGAQLTGASTPPTGEPQRETSSTARFKEMIKRNVGLSTPTSATSTVLAGPGGVAASINSSPTVGRTGSLLATNGGPKTTSMSTGAIGDLVSGDEQPSMFSVSRMTGRKKKLAKKVPNEGGSPLSDEDDMPLSMRDSKLKGQQPSPSSRHHHHHHRHRFMPHLSRHHSLHEQQLYPQLLQGQRPGGRSGQPAILKASSKALREARESNLDPNVLVAELEPLPAKFFEAMIGLSGESPWNATLFPSAASTMQPSTTAAAANLAMIPLLPMMTSIIPSISTSAHPLSERKFLFKSYQNSKFQGYYAFRIHGDQVEFGKLPVAFEQACSLYFREADVSFRFLEKMAKDWRDQRKEALAEREKMQERYRRIAVRSETRSSANRSHQASQEQLKPERPKPNEKSLRKKPSSLTFDYDSAICTNGVPSRSSSRTGARSRSSSVSRIETGSSSSLFLPFGITKGDTNQPQPAQADPVQRILLDRHPLLGNENTLTQSPPSMSVNNSQEDISQVSDTSTAIATTNNSNGNRQHHRSNFTGGGGRVRSYSDPTHPDKLILLLDDEIESINNPPTTKGPYYNELDDLLAEDEDTYFNLPAWRQKELRERQEMQWAVDDDYWQKVECQYSIESRTAQYGLEQCLQELIQPVDYEPFDYIHQVEIRNENRDATMFSITNVSKSNEMWLESPSPKFKYEFFNWIAISLMDHGGSKQRRQICIPSSRTGSSGRRSSRGGDGQENMRTKREQIMDTMKNLEDVLGQLENLDESAKKLSLTMLRTIENDEVQSALLPSPATELTLAETVNAKMRDVNERIVVCARIMGAARFNLNRLKYEIELEHRSIRLFRQYKIAIAVVTVSILLLFWLLYYHRHAYVATEAE</sequence>
<organism evidence="3 4">
    <name type="scientific">Linnemannia gamsii</name>
    <dbReference type="NCBI Taxonomy" id="64522"/>
    <lineage>
        <taxon>Eukaryota</taxon>
        <taxon>Fungi</taxon>
        <taxon>Fungi incertae sedis</taxon>
        <taxon>Mucoromycota</taxon>
        <taxon>Mortierellomycotina</taxon>
        <taxon>Mortierellomycetes</taxon>
        <taxon>Mortierellales</taxon>
        <taxon>Mortierellaceae</taxon>
        <taxon>Linnemannia</taxon>
    </lineage>
</organism>
<feature type="region of interest" description="Disordered" evidence="1">
    <location>
        <begin position="446"/>
        <end position="520"/>
    </location>
</feature>
<feature type="compositionally biased region" description="Low complexity" evidence="1">
    <location>
        <begin position="587"/>
        <end position="600"/>
    </location>
</feature>
<feature type="compositionally biased region" description="Polar residues" evidence="1">
    <location>
        <begin position="561"/>
        <end position="586"/>
    </location>
</feature>
<proteinExistence type="predicted"/>
<evidence type="ECO:0000313" key="3">
    <source>
        <dbReference type="EMBL" id="KAG0279351.1"/>
    </source>
</evidence>
<keyword evidence="2" id="KW-1133">Transmembrane helix</keyword>
<feature type="region of interest" description="Disordered" evidence="1">
    <location>
        <begin position="72"/>
        <end position="102"/>
    </location>
</feature>
<accession>A0ABQ7JLM3</accession>
<feature type="region of interest" description="Disordered" evidence="1">
    <location>
        <begin position="168"/>
        <end position="237"/>
    </location>
</feature>
<feature type="region of interest" description="Disordered" evidence="1">
    <location>
        <begin position="560"/>
        <end position="621"/>
    </location>
</feature>
<evidence type="ECO:0000256" key="2">
    <source>
        <dbReference type="SAM" id="Phobius"/>
    </source>
</evidence>
<feature type="non-terminal residue" evidence="3">
    <location>
        <position position="947"/>
    </location>
</feature>
<feature type="compositionally biased region" description="Polar residues" evidence="1">
    <location>
        <begin position="452"/>
        <end position="465"/>
    </location>
</feature>
<dbReference type="EMBL" id="JAAAIM010001354">
    <property type="protein sequence ID" value="KAG0279351.1"/>
    <property type="molecule type" value="Genomic_DNA"/>
</dbReference>
<dbReference type="Proteomes" id="UP001194696">
    <property type="component" value="Unassembled WGS sequence"/>
</dbReference>
<feature type="compositionally biased region" description="Polar residues" evidence="1">
    <location>
        <begin position="22"/>
        <end position="44"/>
    </location>
</feature>
<reference evidence="3 4" key="1">
    <citation type="journal article" date="2020" name="Fungal Divers.">
        <title>Resolving the Mortierellaceae phylogeny through synthesis of multi-gene phylogenetics and phylogenomics.</title>
        <authorList>
            <person name="Vandepol N."/>
            <person name="Liber J."/>
            <person name="Desiro A."/>
            <person name="Na H."/>
            <person name="Kennedy M."/>
            <person name="Barry K."/>
            <person name="Grigoriev I.V."/>
            <person name="Miller A.N."/>
            <person name="O'Donnell K."/>
            <person name="Stajich J.E."/>
            <person name="Bonito G."/>
        </authorList>
    </citation>
    <scope>NUCLEOTIDE SEQUENCE [LARGE SCALE GENOMIC DNA]</scope>
    <source>
        <strain evidence="3 4">AD045</strain>
    </source>
</reference>
<evidence type="ECO:0000256" key="1">
    <source>
        <dbReference type="SAM" id="MobiDB-lite"/>
    </source>
</evidence>
<feature type="transmembrane region" description="Helical" evidence="2">
    <location>
        <begin position="918"/>
        <end position="936"/>
    </location>
</feature>
<feature type="compositionally biased region" description="Low complexity" evidence="1">
    <location>
        <begin position="500"/>
        <end position="520"/>
    </location>
</feature>